<dbReference type="OrthoDB" id="444697at2759"/>
<keyword evidence="4" id="KW-1185">Reference proteome</keyword>
<evidence type="ECO:0000256" key="1">
    <source>
        <dbReference type="ARBA" id="ARBA00022574"/>
    </source>
</evidence>
<gene>
    <name evidence="3" type="ORF">PPENT_87.1.T1750019</name>
</gene>
<accession>A0A8S1YID6</accession>
<dbReference type="InterPro" id="IPR001680">
    <property type="entry name" value="WD40_rpt"/>
</dbReference>
<protein>
    <submittedName>
        <fullName evidence="3">Uncharacterized protein</fullName>
    </submittedName>
</protein>
<reference evidence="3" key="1">
    <citation type="submission" date="2021-01" db="EMBL/GenBank/DDBJ databases">
        <authorList>
            <consortium name="Genoscope - CEA"/>
            <person name="William W."/>
        </authorList>
    </citation>
    <scope>NUCLEOTIDE SEQUENCE</scope>
</reference>
<evidence type="ECO:0000313" key="4">
    <source>
        <dbReference type="Proteomes" id="UP000689195"/>
    </source>
</evidence>
<dbReference type="AlphaFoldDB" id="A0A8S1YID6"/>
<dbReference type="Pfam" id="PF00400">
    <property type="entry name" value="WD40"/>
    <property type="match status" value="1"/>
</dbReference>
<evidence type="ECO:0000256" key="2">
    <source>
        <dbReference type="ARBA" id="ARBA00022737"/>
    </source>
</evidence>
<dbReference type="EMBL" id="CAJJDO010000175">
    <property type="protein sequence ID" value="CAD8213198.1"/>
    <property type="molecule type" value="Genomic_DNA"/>
</dbReference>
<dbReference type="SMART" id="SM00320">
    <property type="entry name" value="WD40"/>
    <property type="match status" value="1"/>
</dbReference>
<keyword evidence="1" id="KW-0853">WD repeat</keyword>
<keyword evidence="2" id="KW-0677">Repeat</keyword>
<sequence>MDQMHIINQFSRSLIQITYLLKVLTQKIYHWQEQILQNLIQVNLNQQMQIQNEPIQMYIYYYSGKSEKIQESLSYKNFMVILVRFDQSPDDSTLAPNRTIKIKIEWPFQLCSISLPFSDVYRLASGSDEKCICLRDIERRQQKLRLDGHASSVGSVCFSPGNTLASVSWDNSIMEFQLRKINLTIIFILFNQYQHHIYIYISISRDGVFLATCDNMIKYKLYNHISLLIQFIQ</sequence>
<dbReference type="PANTHER" id="PTHR22847:SF637">
    <property type="entry name" value="WD REPEAT DOMAIN 5B"/>
    <property type="match status" value="1"/>
</dbReference>
<name>A0A8S1YID6_9CILI</name>
<dbReference type="Proteomes" id="UP000689195">
    <property type="component" value="Unassembled WGS sequence"/>
</dbReference>
<dbReference type="PANTHER" id="PTHR22847">
    <property type="entry name" value="WD40 REPEAT PROTEIN"/>
    <property type="match status" value="1"/>
</dbReference>
<dbReference type="GO" id="GO:1990234">
    <property type="term" value="C:transferase complex"/>
    <property type="evidence" value="ECO:0007669"/>
    <property type="project" value="UniProtKB-ARBA"/>
</dbReference>
<proteinExistence type="predicted"/>
<comment type="caution">
    <text evidence="3">The sequence shown here is derived from an EMBL/GenBank/DDBJ whole genome shotgun (WGS) entry which is preliminary data.</text>
</comment>
<organism evidence="3 4">
    <name type="scientific">Paramecium pentaurelia</name>
    <dbReference type="NCBI Taxonomy" id="43138"/>
    <lineage>
        <taxon>Eukaryota</taxon>
        <taxon>Sar</taxon>
        <taxon>Alveolata</taxon>
        <taxon>Ciliophora</taxon>
        <taxon>Intramacronucleata</taxon>
        <taxon>Oligohymenophorea</taxon>
        <taxon>Peniculida</taxon>
        <taxon>Parameciidae</taxon>
        <taxon>Paramecium</taxon>
    </lineage>
</organism>
<evidence type="ECO:0000313" key="3">
    <source>
        <dbReference type="EMBL" id="CAD8213198.1"/>
    </source>
</evidence>